<dbReference type="AlphaFoldDB" id="A0A645F0M6"/>
<proteinExistence type="predicted"/>
<feature type="transmembrane region" description="Helical" evidence="1">
    <location>
        <begin position="122"/>
        <end position="139"/>
    </location>
</feature>
<keyword evidence="1" id="KW-1133">Transmembrane helix</keyword>
<name>A0A645F0M6_9ZZZZ</name>
<keyword evidence="1" id="KW-0812">Transmembrane</keyword>
<dbReference type="NCBIfam" id="NF037951">
    <property type="entry name" value="spanin2_2"/>
    <property type="match status" value="1"/>
</dbReference>
<keyword evidence="1" id="KW-0472">Membrane</keyword>
<dbReference type="EMBL" id="VSSQ01053256">
    <property type="protein sequence ID" value="MPN07300.1"/>
    <property type="molecule type" value="Genomic_DNA"/>
</dbReference>
<accession>A0A645F0M6</accession>
<evidence type="ECO:0000313" key="2">
    <source>
        <dbReference type="EMBL" id="MPN07300.1"/>
    </source>
</evidence>
<gene>
    <name evidence="2" type="ORF">SDC9_154566</name>
</gene>
<organism evidence="2">
    <name type="scientific">bioreactor metagenome</name>
    <dbReference type="NCBI Taxonomy" id="1076179"/>
    <lineage>
        <taxon>unclassified sequences</taxon>
        <taxon>metagenomes</taxon>
        <taxon>ecological metagenomes</taxon>
    </lineage>
</organism>
<sequence>MVNCPGFELESFLKAFKIAFKTINFIKFDKIILKMKKLRSIIALSLLVFAASCQTRVVDKLKPMQKNSLELYQKYTITTNEPKVVKMEVLKVDDDKIYGKTNDGQEISINKSDVRTIKKTDWISSILIGAAGILAVIFVPI</sequence>
<comment type="caution">
    <text evidence="2">The sequence shown here is derived from an EMBL/GenBank/DDBJ whole genome shotgun (WGS) entry which is preliminary data.</text>
</comment>
<reference evidence="2" key="1">
    <citation type="submission" date="2019-08" db="EMBL/GenBank/DDBJ databases">
        <authorList>
            <person name="Kucharzyk K."/>
            <person name="Murdoch R.W."/>
            <person name="Higgins S."/>
            <person name="Loffler F."/>
        </authorList>
    </citation>
    <scope>NUCLEOTIDE SEQUENCE</scope>
</reference>
<evidence type="ECO:0000256" key="1">
    <source>
        <dbReference type="SAM" id="Phobius"/>
    </source>
</evidence>
<protein>
    <submittedName>
        <fullName evidence="2">Uncharacterized protein</fullName>
    </submittedName>
</protein>